<organism evidence="3 4">
    <name type="scientific">Corynebacterium alimapuense</name>
    <dbReference type="NCBI Taxonomy" id="1576874"/>
    <lineage>
        <taxon>Bacteria</taxon>
        <taxon>Bacillati</taxon>
        <taxon>Actinomycetota</taxon>
        <taxon>Actinomycetes</taxon>
        <taxon>Mycobacteriales</taxon>
        <taxon>Corynebacteriaceae</taxon>
        <taxon>Corynebacterium</taxon>
    </lineage>
</organism>
<keyword evidence="1" id="KW-0812">Transmembrane</keyword>
<dbReference type="OrthoDB" id="4822551at2"/>
<name>A0A3M8K5S4_9CORY</name>
<evidence type="ECO:0000313" key="3">
    <source>
        <dbReference type="EMBL" id="RNE48095.1"/>
    </source>
</evidence>
<feature type="transmembrane region" description="Helical" evidence="1">
    <location>
        <begin position="133"/>
        <end position="165"/>
    </location>
</feature>
<sequence>MWPTVVKNLSLGLFQGSLGTLAQMSMYLSPDTRTRLPHLVTAVLVAGAVISLTLLKGFFSIGGLWDPSTHNLRSVDLVLFNGFSDAPIWYGPILNSLGNVVMFVPVGFLAIVLSTRLAGQGSFAAGGRIRDRLGALIIGVFGALAAGAVLSLTIEITQFVFALGYTDVDDLLWNTLGAGLGGWAAVSMRAELRSYASWVFGGAAALVVLLMLSGLATG</sequence>
<dbReference type="Proteomes" id="UP000266975">
    <property type="component" value="Unassembled WGS sequence"/>
</dbReference>
<proteinExistence type="predicted"/>
<accession>A0A3M8K5S4</accession>
<feature type="domain" description="VanZ-like" evidence="2">
    <location>
        <begin position="43"/>
        <end position="185"/>
    </location>
</feature>
<dbReference type="InterPro" id="IPR006976">
    <property type="entry name" value="VanZ-like"/>
</dbReference>
<keyword evidence="4" id="KW-1185">Reference proteome</keyword>
<reference evidence="3 4" key="1">
    <citation type="submission" date="2018-02" db="EMBL/GenBank/DDBJ databases">
        <title>Corynebacterium alimpuense sp. nov., a marine obligate actinomycete isolated from sediments of Valparaiso bay, Chile.</title>
        <authorList>
            <person name="Claverias F."/>
            <person name="Gonzales-Siles L."/>
            <person name="Salva-Serra F."/>
            <person name="Inganaes E."/>
            <person name="Molin K."/>
            <person name="Cumsille A."/>
            <person name="Undabarrena A."/>
            <person name="Couve E."/>
            <person name="Moore E.R.B."/>
            <person name="Gomila M."/>
            <person name="Camara B."/>
        </authorList>
    </citation>
    <scope>NUCLEOTIDE SEQUENCE [LARGE SCALE GENOMIC DNA]</scope>
    <source>
        <strain evidence="3 4">CCUG 69366</strain>
    </source>
</reference>
<comment type="caution">
    <text evidence="3">The sequence shown here is derived from an EMBL/GenBank/DDBJ whole genome shotgun (WGS) entry which is preliminary data.</text>
</comment>
<feature type="transmembrane region" description="Helical" evidence="1">
    <location>
        <begin position="88"/>
        <end position="113"/>
    </location>
</feature>
<feature type="transmembrane region" description="Helical" evidence="1">
    <location>
        <begin position="195"/>
        <end position="216"/>
    </location>
</feature>
<dbReference type="AlphaFoldDB" id="A0A3M8K5S4"/>
<feature type="transmembrane region" description="Helical" evidence="1">
    <location>
        <begin position="171"/>
        <end position="188"/>
    </location>
</feature>
<keyword evidence="1" id="KW-0472">Membrane</keyword>
<protein>
    <submittedName>
        <fullName evidence="3">VanZ family protein</fullName>
    </submittedName>
</protein>
<keyword evidence="1" id="KW-1133">Transmembrane helix</keyword>
<evidence type="ECO:0000313" key="4">
    <source>
        <dbReference type="Proteomes" id="UP000266975"/>
    </source>
</evidence>
<evidence type="ECO:0000256" key="1">
    <source>
        <dbReference type="SAM" id="Phobius"/>
    </source>
</evidence>
<dbReference type="Pfam" id="PF04892">
    <property type="entry name" value="VanZ"/>
    <property type="match status" value="1"/>
</dbReference>
<gene>
    <name evidence="3" type="ORF">C5L39_09450</name>
</gene>
<dbReference type="EMBL" id="PTJO01000006">
    <property type="protein sequence ID" value="RNE48095.1"/>
    <property type="molecule type" value="Genomic_DNA"/>
</dbReference>
<feature type="transmembrane region" description="Helical" evidence="1">
    <location>
        <begin position="40"/>
        <end position="65"/>
    </location>
</feature>
<evidence type="ECO:0000259" key="2">
    <source>
        <dbReference type="Pfam" id="PF04892"/>
    </source>
</evidence>